<keyword evidence="2" id="KW-1133">Transmembrane helix</keyword>
<feature type="compositionally biased region" description="Basic and acidic residues" evidence="1">
    <location>
        <begin position="12"/>
        <end position="21"/>
    </location>
</feature>
<dbReference type="KEGG" id="tsph:KIH39_12250"/>
<accession>A0A8E6BBE5</accession>
<evidence type="ECO:0000313" key="4">
    <source>
        <dbReference type="Proteomes" id="UP000676194"/>
    </source>
</evidence>
<keyword evidence="2" id="KW-0472">Membrane</keyword>
<dbReference type="Proteomes" id="UP000676194">
    <property type="component" value="Chromosome"/>
</dbReference>
<reference evidence="3" key="1">
    <citation type="submission" date="2021-05" db="EMBL/GenBank/DDBJ databases">
        <title>Complete genome sequence of the cellulolytic planctomycete Telmatocola sphagniphila SP2T and characterization of the first cellulase from planctomycetes.</title>
        <authorList>
            <person name="Rakitin A.L."/>
            <person name="Beletsky A.V."/>
            <person name="Naumoff D.G."/>
            <person name="Kulichevskaya I.S."/>
            <person name="Mardanov A.V."/>
            <person name="Ravin N.V."/>
            <person name="Dedysh S.N."/>
        </authorList>
    </citation>
    <scope>NUCLEOTIDE SEQUENCE</scope>
    <source>
        <strain evidence="3">SP2T</strain>
    </source>
</reference>
<sequence length="115" mass="12430">MIDSEDELYPLDDDRPSRNAEETPLPVKPLDPRPSLINPEPFVSYDPPSYKIKGDRPKKSLITVSAGAWTSFAMILAGLGIAYAGKVNPGVTIVGIGLCFAGVVKLLLNIKGYEE</sequence>
<name>A0A8E6BBE5_9BACT</name>
<gene>
    <name evidence="3" type="ORF">KIH39_12250</name>
</gene>
<dbReference type="EMBL" id="CP074694">
    <property type="protein sequence ID" value="QVL34641.1"/>
    <property type="molecule type" value="Genomic_DNA"/>
</dbReference>
<feature type="region of interest" description="Disordered" evidence="1">
    <location>
        <begin position="1"/>
        <end position="42"/>
    </location>
</feature>
<proteinExistence type="predicted"/>
<keyword evidence="2" id="KW-0812">Transmembrane</keyword>
<feature type="transmembrane region" description="Helical" evidence="2">
    <location>
        <begin position="61"/>
        <end position="84"/>
    </location>
</feature>
<dbReference type="RefSeq" id="WP_213499818.1">
    <property type="nucleotide sequence ID" value="NZ_CP074694.1"/>
</dbReference>
<protein>
    <submittedName>
        <fullName evidence="3">Uncharacterized protein</fullName>
    </submittedName>
</protein>
<evidence type="ECO:0000256" key="1">
    <source>
        <dbReference type="SAM" id="MobiDB-lite"/>
    </source>
</evidence>
<evidence type="ECO:0000313" key="3">
    <source>
        <dbReference type="EMBL" id="QVL34641.1"/>
    </source>
</evidence>
<keyword evidence="4" id="KW-1185">Reference proteome</keyword>
<dbReference type="AlphaFoldDB" id="A0A8E6BBE5"/>
<feature type="compositionally biased region" description="Acidic residues" evidence="1">
    <location>
        <begin position="1"/>
        <end position="11"/>
    </location>
</feature>
<organism evidence="3 4">
    <name type="scientific">Telmatocola sphagniphila</name>
    <dbReference type="NCBI Taxonomy" id="1123043"/>
    <lineage>
        <taxon>Bacteria</taxon>
        <taxon>Pseudomonadati</taxon>
        <taxon>Planctomycetota</taxon>
        <taxon>Planctomycetia</taxon>
        <taxon>Gemmatales</taxon>
        <taxon>Gemmataceae</taxon>
    </lineage>
</organism>
<feature type="transmembrane region" description="Helical" evidence="2">
    <location>
        <begin position="90"/>
        <end position="108"/>
    </location>
</feature>
<evidence type="ECO:0000256" key="2">
    <source>
        <dbReference type="SAM" id="Phobius"/>
    </source>
</evidence>